<dbReference type="SUPFAM" id="SSF47266">
    <property type="entry name" value="4-helical cytokines"/>
    <property type="match status" value="1"/>
</dbReference>
<evidence type="ECO:0000256" key="1">
    <source>
        <dbReference type="ARBA" id="ARBA00004613"/>
    </source>
</evidence>
<evidence type="ECO:0000313" key="10">
    <source>
        <dbReference type="Proteomes" id="UP000677803"/>
    </source>
</evidence>
<evidence type="ECO:0000256" key="8">
    <source>
        <dbReference type="SAM" id="SignalP"/>
    </source>
</evidence>
<dbReference type="OrthoDB" id="8924072at2759"/>
<dbReference type="Pfam" id="PF00143">
    <property type="entry name" value="Interferon"/>
    <property type="match status" value="1"/>
</dbReference>
<name>A0A8S4ATE9_9TELE</name>
<dbReference type="Gene3D" id="1.20.1250.10">
    <property type="match status" value="1"/>
</dbReference>
<organism evidence="9 10">
    <name type="scientific">Menidia menidia</name>
    <name type="common">Atlantic silverside</name>
    <dbReference type="NCBI Taxonomy" id="238744"/>
    <lineage>
        <taxon>Eukaryota</taxon>
        <taxon>Metazoa</taxon>
        <taxon>Chordata</taxon>
        <taxon>Craniata</taxon>
        <taxon>Vertebrata</taxon>
        <taxon>Euteleostomi</taxon>
        <taxon>Actinopterygii</taxon>
        <taxon>Neopterygii</taxon>
        <taxon>Teleostei</taxon>
        <taxon>Neoteleostei</taxon>
        <taxon>Acanthomorphata</taxon>
        <taxon>Ovalentaria</taxon>
        <taxon>Atherinomorphae</taxon>
        <taxon>Atheriniformes</taxon>
        <taxon>Atherinopsidae</taxon>
        <taxon>Menidiinae</taxon>
        <taxon>Menidia</taxon>
    </lineage>
</organism>
<keyword evidence="4" id="KW-0964">Secreted</keyword>
<dbReference type="GO" id="GO:0005126">
    <property type="term" value="F:cytokine receptor binding"/>
    <property type="evidence" value="ECO:0007669"/>
    <property type="project" value="InterPro"/>
</dbReference>
<feature type="chain" id="PRO_5035824427" evidence="8">
    <location>
        <begin position="23"/>
        <end position="178"/>
    </location>
</feature>
<keyword evidence="7" id="KW-1015">Disulfide bond</keyword>
<evidence type="ECO:0000256" key="2">
    <source>
        <dbReference type="ARBA" id="ARBA00011033"/>
    </source>
</evidence>
<dbReference type="GO" id="GO:0043330">
    <property type="term" value="P:response to exogenous dsRNA"/>
    <property type="evidence" value="ECO:0007669"/>
    <property type="project" value="TreeGrafter"/>
</dbReference>
<evidence type="ECO:0000256" key="7">
    <source>
        <dbReference type="ARBA" id="ARBA00023157"/>
    </source>
</evidence>
<comment type="caution">
    <text evidence="9">The sequence shown here is derived from an EMBL/GenBank/DDBJ whole genome shotgun (WGS) entry which is preliminary data.</text>
</comment>
<evidence type="ECO:0000313" key="9">
    <source>
        <dbReference type="EMBL" id="CAG5903908.1"/>
    </source>
</evidence>
<keyword evidence="5 8" id="KW-0732">Signal</keyword>
<dbReference type="PANTHER" id="PTHR11691">
    <property type="entry name" value="TYPE I INTERFERON"/>
    <property type="match status" value="1"/>
</dbReference>
<dbReference type="PROSITE" id="PS51257">
    <property type="entry name" value="PROKAR_LIPOPROTEIN"/>
    <property type="match status" value="1"/>
</dbReference>
<dbReference type="GO" id="GO:0006955">
    <property type="term" value="P:immune response"/>
    <property type="evidence" value="ECO:0007669"/>
    <property type="project" value="UniProtKB-ARBA"/>
</dbReference>
<comment type="subcellular location">
    <subcellularLocation>
        <location evidence="1">Secreted</location>
    </subcellularLocation>
</comment>
<dbReference type="EMBL" id="CAJRST010010001">
    <property type="protein sequence ID" value="CAG5903908.1"/>
    <property type="molecule type" value="Genomic_DNA"/>
</dbReference>
<accession>A0A8S4ATE9</accession>
<keyword evidence="6" id="KW-0051">Antiviral defense</keyword>
<sequence>MLGRIFFACLLLLLGLCSPGSSLSCRWMDHKFRQYSENSLVLIDMMASHYTGQHEVASPHHLYSQASKLSPADKVAFAAQVLKEVCELLEEEDGSSSWEESTVEHFLNVIIRQGEELSACIGGHKKTNRKLHMYFKRLPRTVFVQMGRSAEAWELIRREIKSHLMEMDMLVASLLTAN</sequence>
<evidence type="ECO:0000256" key="4">
    <source>
        <dbReference type="ARBA" id="ARBA00022525"/>
    </source>
</evidence>
<evidence type="ECO:0000256" key="6">
    <source>
        <dbReference type="ARBA" id="ARBA00023118"/>
    </source>
</evidence>
<dbReference type="AlphaFoldDB" id="A0A8S4ATE9"/>
<gene>
    <name evidence="9" type="ORF">MMEN_LOCUS9333</name>
</gene>
<keyword evidence="3" id="KW-0202">Cytokine</keyword>
<evidence type="ECO:0000256" key="5">
    <source>
        <dbReference type="ARBA" id="ARBA00022729"/>
    </source>
</evidence>
<dbReference type="InterPro" id="IPR009079">
    <property type="entry name" value="4_helix_cytokine-like_core"/>
</dbReference>
<keyword evidence="10" id="KW-1185">Reference proteome</keyword>
<dbReference type="GO" id="GO:0051607">
    <property type="term" value="P:defense response to virus"/>
    <property type="evidence" value="ECO:0007669"/>
    <property type="project" value="UniProtKB-KW"/>
</dbReference>
<reference evidence="9" key="1">
    <citation type="submission" date="2021-05" db="EMBL/GenBank/DDBJ databases">
        <authorList>
            <person name="Tigano A."/>
        </authorList>
    </citation>
    <scope>NUCLEOTIDE SEQUENCE</scope>
</reference>
<comment type="similarity">
    <text evidence="2">Belongs to the alpha/beta interferon family.</text>
</comment>
<dbReference type="GO" id="GO:0005615">
    <property type="term" value="C:extracellular space"/>
    <property type="evidence" value="ECO:0007669"/>
    <property type="project" value="UniProtKB-KW"/>
</dbReference>
<protein>
    <submittedName>
        <fullName evidence="9">(Atlantic silverside) hypothetical protein</fullName>
    </submittedName>
</protein>
<dbReference type="InterPro" id="IPR000471">
    <property type="entry name" value="Interferon_alpha/beta/delta"/>
</dbReference>
<dbReference type="GO" id="GO:0005125">
    <property type="term" value="F:cytokine activity"/>
    <property type="evidence" value="ECO:0007669"/>
    <property type="project" value="UniProtKB-KW"/>
</dbReference>
<dbReference type="PANTHER" id="PTHR11691:SF73">
    <property type="entry name" value="INTERFERON BETA"/>
    <property type="match status" value="1"/>
</dbReference>
<evidence type="ECO:0000256" key="3">
    <source>
        <dbReference type="ARBA" id="ARBA00022514"/>
    </source>
</evidence>
<dbReference type="Proteomes" id="UP000677803">
    <property type="component" value="Unassembled WGS sequence"/>
</dbReference>
<feature type="signal peptide" evidence="8">
    <location>
        <begin position="1"/>
        <end position="22"/>
    </location>
</feature>
<proteinExistence type="inferred from homology"/>